<name>A0ACC0AC95_CATRO</name>
<dbReference type="Proteomes" id="UP001060085">
    <property type="component" value="Linkage Group LG06"/>
</dbReference>
<keyword evidence="2" id="KW-1185">Reference proteome</keyword>
<proteinExistence type="predicted"/>
<organism evidence="1 2">
    <name type="scientific">Catharanthus roseus</name>
    <name type="common">Madagascar periwinkle</name>
    <name type="synonym">Vinca rosea</name>
    <dbReference type="NCBI Taxonomy" id="4058"/>
    <lineage>
        <taxon>Eukaryota</taxon>
        <taxon>Viridiplantae</taxon>
        <taxon>Streptophyta</taxon>
        <taxon>Embryophyta</taxon>
        <taxon>Tracheophyta</taxon>
        <taxon>Spermatophyta</taxon>
        <taxon>Magnoliopsida</taxon>
        <taxon>eudicotyledons</taxon>
        <taxon>Gunneridae</taxon>
        <taxon>Pentapetalae</taxon>
        <taxon>asterids</taxon>
        <taxon>lamiids</taxon>
        <taxon>Gentianales</taxon>
        <taxon>Apocynaceae</taxon>
        <taxon>Rauvolfioideae</taxon>
        <taxon>Vinceae</taxon>
        <taxon>Catharanthinae</taxon>
        <taxon>Catharanthus</taxon>
    </lineage>
</organism>
<reference evidence="2" key="1">
    <citation type="journal article" date="2023" name="Nat. Plants">
        <title>Single-cell RNA sequencing provides a high-resolution roadmap for understanding the multicellular compartmentation of specialized metabolism.</title>
        <authorList>
            <person name="Sun S."/>
            <person name="Shen X."/>
            <person name="Li Y."/>
            <person name="Li Y."/>
            <person name="Wang S."/>
            <person name="Li R."/>
            <person name="Zhang H."/>
            <person name="Shen G."/>
            <person name="Guo B."/>
            <person name="Wei J."/>
            <person name="Xu J."/>
            <person name="St-Pierre B."/>
            <person name="Chen S."/>
            <person name="Sun C."/>
        </authorList>
    </citation>
    <scope>NUCLEOTIDE SEQUENCE [LARGE SCALE GENOMIC DNA]</scope>
</reference>
<protein>
    <submittedName>
        <fullName evidence="1">Uncharacterized protein</fullName>
    </submittedName>
</protein>
<sequence length="1447" mass="162981">MAQLVDRDDIESLRIELSEIGRSLRASVRRSLSSFRSNSVSSFENNNDNVDEESALKWAAIERLPTYDRLRSSIFDENDGNEARKRVIDVTKLGPSERHMFIEKLIKDIEHDNLHLLQKIRKRMDKVGMELPKVEVRYNNLSVQAECEVVQGKPLPTVWNSLKSMLLDLARIPGLKSRNTKISIIDGVSGTLEPGRMTLLLGPPGCGKTSFLKALSGNLSKSLKVTGEISYNGYKLTEFVPQKTSAYISQNDLHIPEMTVRETLDFSSRCQGVGSRAEIMAELSRREKEAGILPDPDIDTYMKATSVEGQRTTLQTDYILKILGLDGCADTIAGDVMRRGISGGQKKRLTTGEMIVGPTKALFMDEISNGLDSSTTYQIVACFQQLAHITDATVLISLLQPAPETFDLFDDIILMAEGKIVYHGPISNILEFFESCGFKCPERKGIADFLQEVISSKDQAQYWNGSKETYSYISVDALSKKFIESANGTKLSQQISKPLLKSKSHKDSIAFNVYSLPKWQLFKNCLSREYLLMKRNSFVYLFKSVQLCIVASIAMTVFLRTRMSIDLIGANSYMGALYYALVMILVDGFPEVSLTVARLAVFYKHRDLYFYPAWAYAISSAILKIPLSLLASGIWTCLTYYVVGYSPEAGRFFRHFIMLFAVHLTSISMFRFLASVSRTLVLSSVAGILSLLFNFLFCGFIIPRDYMPNWLKWGFWVCPLTYGEIGLSLNEFLAPRWQKLSSSNTPIGQETLEARGLNFDGYLFWVSLGALFGFTILFNIGFILALSFLNPAGSRAIISREKLSQRQMKGESGNTAGEEENSKDSSIDTVTESHKGKMVLPFEPLTLTFQNLQYYVETPMAMKERGFTEKKLQLLCDITGTFRPGILTALMGVSGAGKTTLLDVLAGRKTSGTVEGEIKVGGFPKVQKTFSRISGYCEQSDIHSPQITVEESVMFSAWLRLDPGIDSKTKSDFVKEVLETIELDVIKDALVGIPGVSGLSTEQRKRLTIAVELVANPSIIFLDEPTTGLDARAAAIVMRAVKNVANTGRTIVCTIHQPSIDIFEAFDEIVLMKFGGRTIYCGPLGQHSNKIIEYFEAIPGVPKIKNNYNPATWMLEVTSTSSEVALGVDFAEIYKQSALYKYNKEQAKQLSAPPPGSKDLHFPTRFPQNSWGQFRACLWKQYLSYWRSPSYNLMRLMFMFISALVLGLLYWNQGKKITNQQTVFSIMGSMFCAVLFCGINTASSVLPYVTTERIVFYRERFAGMYAHWAYPLAQVIIEIPYIFILTIAFSVITYPMIGYYWSAYKFFWYIYSMFCTILYFNYLGMMLIAITPSFSVAAILQSSFYTMFNLLAGFLIPRPRIPDWWIWLHYLTPTSWSLNALLTSQYGDIDRQIEVFGEVKTVTAFLKDYFGYSRDRLPLVAAMLILYPIVFACIFTYSIGNLKFLKR</sequence>
<comment type="caution">
    <text evidence="1">The sequence shown here is derived from an EMBL/GenBank/DDBJ whole genome shotgun (WGS) entry which is preliminary data.</text>
</comment>
<dbReference type="EMBL" id="CM044706">
    <property type="protein sequence ID" value="KAI5658376.1"/>
    <property type="molecule type" value="Genomic_DNA"/>
</dbReference>
<accession>A0ACC0AC95</accession>
<evidence type="ECO:0000313" key="1">
    <source>
        <dbReference type="EMBL" id="KAI5658376.1"/>
    </source>
</evidence>
<evidence type="ECO:0000313" key="2">
    <source>
        <dbReference type="Proteomes" id="UP001060085"/>
    </source>
</evidence>
<gene>
    <name evidence="1" type="ORF">M9H77_27169</name>
</gene>